<dbReference type="InterPro" id="IPR050951">
    <property type="entry name" value="Retrovirus_Pol_polyprotein"/>
</dbReference>
<dbReference type="InterPro" id="IPR012337">
    <property type="entry name" value="RNaseH-like_sf"/>
</dbReference>
<dbReference type="SUPFAM" id="SSF50630">
    <property type="entry name" value="Acid proteases"/>
    <property type="match status" value="1"/>
</dbReference>
<keyword evidence="3" id="KW-0548">Nucleotidyltransferase</keyword>
<keyword evidence="8" id="KW-0862">Zinc</keyword>
<dbReference type="Proteomes" id="UP000683360">
    <property type="component" value="Unassembled WGS sequence"/>
</dbReference>
<dbReference type="Pfam" id="PF00665">
    <property type="entry name" value="rve"/>
    <property type="match status" value="1"/>
</dbReference>
<dbReference type="GO" id="GO:0015074">
    <property type="term" value="P:DNA integration"/>
    <property type="evidence" value="ECO:0007669"/>
    <property type="project" value="InterPro"/>
</dbReference>
<dbReference type="GO" id="GO:0008270">
    <property type="term" value="F:zinc ion binding"/>
    <property type="evidence" value="ECO:0007669"/>
    <property type="project" value="UniProtKB-KW"/>
</dbReference>
<dbReference type="Gene3D" id="2.40.70.10">
    <property type="entry name" value="Acid Proteases"/>
    <property type="match status" value="1"/>
</dbReference>
<evidence type="ECO:0000256" key="4">
    <source>
        <dbReference type="ARBA" id="ARBA00022722"/>
    </source>
</evidence>
<dbReference type="InterPro" id="IPR000477">
    <property type="entry name" value="RT_dom"/>
</dbReference>
<proteinExistence type="predicted"/>
<dbReference type="GO" id="GO:0003964">
    <property type="term" value="F:RNA-directed DNA polymerase activity"/>
    <property type="evidence" value="ECO:0007669"/>
    <property type="project" value="UniProtKB-KW"/>
</dbReference>
<dbReference type="FunFam" id="3.10.20.370:FF:000001">
    <property type="entry name" value="Retrovirus-related Pol polyprotein from transposon 17.6-like protein"/>
    <property type="match status" value="1"/>
</dbReference>
<keyword evidence="6" id="KW-0378">Hydrolase</keyword>
<evidence type="ECO:0000256" key="9">
    <source>
        <dbReference type="SAM" id="MobiDB-lite"/>
    </source>
</evidence>
<feature type="domain" description="Reverse transcriptase" evidence="11">
    <location>
        <begin position="456"/>
        <end position="634"/>
    </location>
</feature>
<comment type="caution">
    <text evidence="13">The sequence shown here is derived from an EMBL/GenBank/DDBJ whole genome shotgun (WGS) entry which is preliminary data.</text>
</comment>
<evidence type="ECO:0000313" key="13">
    <source>
        <dbReference type="EMBL" id="CAG2248290.1"/>
    </source>
</evidence>
<feature type="compositionally biased region" description="Basic residues" evidence="9">
    <location>
        <begin position="1295"/>
        <end position="1308"/>
    </location>
</feature>
<organism evidence="13 14">
    <name type="scientific">Mytilus edulis</name>
    <name type="common">Blue mussel</name>
    <dbReference type="NCBI Taxonomy" id="6550"/>
    <lineage>
        <taxon>Eukaryota</taxon>
        <taxon>Metazoa</taxon>
        <taxon>Spiralia</taxon>
        <taxon>Lophotrochozoa</taxon>
        <taxon>Mollusca</taxon>
        <taxon>Bivalvia</taxon>
        <taxon>Autobranchia</taxon>
        <taxon>Pteriomorphia</taxon>
        <taxon>Mytilida</taxon>
        <taxon>Mytiloidea</taxon>
        <taxon>Mytilidae</taxon>
        <taxon>Mytilinae</taxon>
        <taxon>Mytilus</taxon>
    </lineage>
</organism>
<evidence type="ECO:0000256" key="1">
    <source>
        <dbReference type="ARBA" id="ARBA00012493"/>
    </source>
</evidence>
<dbReference type="InterPro" id="IPR021109">
    <property type="entry name" value="Peptidase_aspartic_dom_sf"/>
</dbReference>
<dbReference type="Gene3D" id="3.30.420.10">
    <property type="entry name" value="Ribonuclease H-like superfamily/Ribonuclease H"/>
    <property type="match status" value="1"/>
</dbReference>
<keyword evidence="4" id="KW-0540">Nuclease</keyword>
<dbReference type="Pfam" id="PF17921">
    <property type="entry name" value="Integrase_H2C2"/>
    <property type="match status" value="1"/>
</dbReference>
<dbReference type="EC" id="2.7.7.49" evidence="1"/>
<evidence type="ECO:0000259" key="10">
    <source>
        <dbReference type="PROSITE" id="PS50158"/>
    </source>
</evidence>
<dbReference type="GO" id="GO:0004519">
    <property type="term" value="F:endonuclease activity"/>
    <property type="evidence" value="ECO:0007669"/>
    <property type="project" value="UniProtKB-KW"/>
</dbReference>
<gene>
    <name evidence="13" type="ORF">MEDL_60152</name>
</gene>
<dbReference type="FunFam" id="3.30.70.270:FF:000026">
    <property type="entry name" value="Transposon Ty3-G Gag-Pol polyprotein"/>
    <property type="match status" value="1"/>
</dbReference>
<evidence type="ECO:0000256" key="3">
    <source>
        <dbReference type="ARBA" id="ARBA00022695"/>
    </source>
</evidence>
<dbReference type="CDD" id="cd01647">
    <property type="entry name" value="RT_LTR"/>
    <property type="match status" value="1"/>
</dbReference>
<keyword evidence="5" id="KW-0255">Endonuclease</keyword>
<evidence type="ECO:0000256" key="2">
    <source>
        <dbReference type="ARBA" id="ARBA00022679"/>
    </source>
</evidence>
<dbReference type="PANTHER" id="PTHR37984">
    <property type="entry name" value="PROTEIN CBG26694"/>
    <property type="match status" value="1"/>
</dbReference>
<dbReference type="InterPro" id="IPR036875">
    <property type="entry name" value="Znf_CCHC_sf"/>
</dbReference>
<keyword evidence="8" id="KW-0479">Metal-binding</keyword>
<dbReference type="InterPro" id="IPR036397">
    <property type="entry name" value="RNaseH_sf"/>
</dbReference>
<feature type="domain" description="Integrase catalytic" evidence="12">
    <location>
        <begin position="1005"/>
        <end position="1157"/>
    </location>
</feature>
<keyword evidence="2" id="KW-0808">Transferase</keyword>
<dbReference type="GO" id="GO:0016787">
    <property type="term" value="F:hydrolase activity"/>
    <property type="evidence" value="ECO:0007669"/>
    <property type="project" value="UniProtKB-KW"/>
</dbReference>
<feature type="domain" description="CCHC-type" evidence="10">
    <location>
        <begin position="201"/>
        <end position="215"/>
    </location>
</feature>
<dbReference type="SUPFAM" id="SSF56672">
    <property type="entry name" value="DNA/RNA polymerases"/>
    <property type="match status" value="1"/>
</dbReference>
<sequence length="1308" mass="150040">MAGYIGKIENFDDGIEQWTSYTERLEQYFAVNEISNEKRVPALLSLIGGKTYALLRNLTTPDKPKDKSYDDIVKVLKEHLSPAPLVIAERFRFHKRDQKSGESINEYVAQIRKFSEYCNFPDLNDTLRDRLVCGLKSEQTQKKLLSVQALTLEKAMQISVAMETATKDALELQGKQPESAVHKVKSQKPKVNSYQQKPITCYRCNKQGHKADTCRFKDQTCHKCKKKGHIQAACRSKMIKRNVHSLNADDSQDDEFGIYTVFANKDTQKGNNDVGIYTVNSKTKEITVDVKIDNKSVEMEVDTGSALSIIPKKEFDQMFPNRKLDSTDVILRTFSGEKFKPLGVTAVNVNYNDQSEVLSLYVVQKGGGILFGRDWLRKIRLDWSKINKVSVDNVNEKTKELLAQHASVFSDNIGCVNGIKGNLIMKDNVKPVFMKARPIPYALRPKVEQELDRLEEEGIITKVPTSEWATPIVPVVKKSGGVRICGDFKVTINQQLQVDQYPLPRIDDIFASLSGGEKYSKIDLRQAYLQLEMKEESKKYLTINTHRGLYQYNRMLFGVASAPAIWQRTIDQILQGLTGVQCILDDMVITGRNDREHLVNLEKVMKRLEMYNLSVNKEKCKFFKDEIEFCGHKIDKHGLHKTEDKIKAILDTPEPQNVTQVRSILGLMNYYHKFLPNISSVVRPLHRLLEKDAKWDWNEECKVSFKRAKDLVTSEQVLCHYDPELPIRLACDASPFGLGVVLSHKMQDGTERPIAFASRSLNKAERNYSQIDKEALGIIFGVKKFHTYLYGRKFTLITDHMPLVSIFNPKKGISTTSAARLQRYALFLSGYTYDIEYKNTNKHTNADALSRIPQESTEADGEEFDAVDVFMLKQLEHLSLTNNNIRRETARDKILSRVYELVQKGWTVNDDIDLKPYFNRKNELSISQGCLQWGIRTIVPTKFRQQTLELLHSAHPGVVKMKLLARSYVWWPRIDSEIESLAKRCSGCQKHHRNPKQSPLHPWEWPSSPWKRIHIDFAGPFIDHMFLIVIDAHSKWPEVIPMKSTTSTQTIRVLRTIFARAGLPEQIVSDNGPQFVSAEFQTFTKMNGITHIKSAPYHPATNGLAERFVQTFKQSLKAMRGENADLNKKLANFLLAYRNTPHTTTNETPAKLFMGRNLRNRLDLIKPDINRQVQDKQMKIAIKPTKETLRQFTEGETVAVRDYRGPNKWTSGLITKREGPLNYQVEVSPNSIWKRHADQIRNSDFNDKQGEEIKNDKTVEIEIIPDEPTEQPAQDLQPKHQDSEQPLSEPIQRRYPLRTRKPVTKLNL</sequence>
<dbReference type="GO" id="GO:0003676">
    <property type="term" value="F:nucleic acid binding"/>
    <property type="evidence" value="ECO:0007669"/>
    <property type="project" value="InterPro"/>
</dbReference>
<dbReference type="PANTHER" id="PTHR37984:SF14">
    <property type="entry name" value="RIBONUCLEASE H"/>
    <property type="match status" value="1"/>
</dbReference>
<dbReference type="Gene3D" id="1.10.340.70">
    <property type="match status" value="1"/>
</dbReference>
<keyword evidence="7" id="KW-0695">RNA-directed DNA polymerase</keyword>
<dbReference type="SUPFAM" id="SSF53098">
    <property type="entry name" value="Ribonuclease H-like"/>
    <property type="match status" value="1"/>
</dbReference>
<evidence type="ECO:0000256" key="8">
    <source>
        <dbReference type="PROSITE-ProRule" id="PRU00047"/>
    </source>
</evidence>
<evidence type="ECO:0000313" key="14">
    <source>
        <dbReference type="Proteomes" id="UP000683360"/>
    </source>
</evidence>
<dbReference type="EMBL" id="CAJPWZ010002932">
    <property type="protein sequence ID" value="CAG2248290.1"/>
    <property type="molecule type" value="Genomic_DNA"/>
</dbReference>
<dbReference type="InterPro" id="IPR043502">
    <property type="entry name" value="DNA/RNA_pol_sf"/>
</dbReference>
<dbReference type="PROSITE" id="PS50994">
    <property type="entry name" value="INTEGRASE"/>
    <property type="match status" value="1"/>
</dbReference>
<dbReference type="SMART" id="SM00343">
    <property type="entry name" value="ZnF_C2HC"/>
    <property type="match status" value="2"/>
</dbReference>
<dbReference type="InterPro" id="IPR041373">
    <property type="entry name" value="RT_RNaseH"/>
</dbReference>
<dbReference type="InterPro" id="IPR001584">
    <property type="entry name" value="Integrase_cat-core"/>
</dbReference>
<dbReference type="PROSITE" id="PS50158">
    <property type="entry name" value="ZF_CCHC"/>
    <property type="match status" value="1"/>
</dbReference>
<dbReference type="SUPFAM" id="SSF57756">
    <property type="entry name" value="Retrovirus zinc finger-like domains"/>
    <property type="match status" value="1"/>
</dbReference>
<protein>
    <recommendedName>
        <fullName evidence="1">RNA-directed DNA polymerase</fullName>
        <ecNumber evidence="1">2.7.7.49</ecNumber>
    </recommendedName>
</protein>
<dbReference type="OrthoDB" id="6143739at2759"/>
<evidence type="ECO:0000259" key="12">
    <source>
        <dbReference type="PROSITE" id="PS50994"/>
    </source>
</evidence>
<dbReference type="InterPro" id="IPR043128">
    <property type="entry name" value="Rev_trsase/Diguanyl_cyclase"/>
</dbReference>
<dbReference type="FunFam" id="3.30.420.10:FF:000063">
    <property type="entry name" value="Retrovirus-related Pol polyprotein from transposon 297-like Protein"/>
    <property type="match status" value="1"/>
</dbReference>
<feature type="region of interest" description="Disordered" evidence="9">
    <location>
        <begin position="1264"/>
        <end position="1308"/>
    </location>
</feature>
<dbReference type="Gene3D" id="3.10.10.10">
    <property type="entry name" value="HIV Type 1 Reverse Transcriptase, subunit A, domain 1"/>
    <property type="match status" value="1"/>
</dbReference>
<evidence type="ECO:0000256" key="5">
    <source>
        <dbReference type="ARBA" id="ARBA00022759"/>
    </source>
</evidence>
<dbReference type="Gene3D" id="4.10.60.10">
    <property type="entry name" value="Zinc finger, CCHC-type"/>
    <property type="match status" value="1"/>
</dbReference>
<evidence type="ECO:0000256" key="6">
    <source>
        <dbReference type="ARBA" id="ARBA00022801"/>
    </source>
</evidence>
<dbReference type="FunFam" id="1.10.340.70:FF:000003">
    <property type="entry name" value="Protein CBG25708"/>
    <property type="match status" value="1"/>
</dbReference>
<dbReference type="PROSITE" id="PS50878">
    <property type="entry name" value="RT_POL"/>
    <property type="match status" value="1"/>
</dbReference>
<dbReference type="Pfam" id="PF17917">
    <property type="entry name" value="RT_RNaseH"/>
    <property type="match status" value="1"/>
</dbReference>
<dbReference type="InterPro" id="IPR001878">
    <property type="entry name" value="Znf_CCHC"/>
</dbReference>
<dbReference type="InterPro" id="IPR041588">
    <property type="entry name" value="Integrase_H2C2"/>
</dbReference>
<accession>A0A8S3UQ95</accession>
<reference evidence="13" key="1">
    <citation type="submission" date="2021-03" db="EMBL/GenBank/DDBJ databases">
        <authorList>
            <person name="Bekaert M."/>
        </authorList>
    </citation>
    <scope>NUCLEOTIDE SEQUENCE</scope>
</reference>
<dbReference type="Pfam" id="PF00078">
    <property type="entry name" value="RVT_1"/>
    <property type="match status" value="1"/>
</dbReference>
<dbReference type="CDD" id="cd09274">
    <property type="entry name" value="RNase_HI_RT_Ty3"/>
    <property type="match status" value="1"/>
</dbReference>
<evidence type="ECO:0000259" key="11">
    <source>
        <dbReference type="PROSITE" id="PS50878"/>
    </source>
</evidence>
<evidence type="ECO:0000256" key="7">
    <source>
        <dbReference type="ARBA" id="ARBA00022918"/>
    </source>
</evidence>
<keyword evidence="8" id="KW-0863">Zinc-finger</keyword>
<name>A0A8S3UQ95_MYTED</name>
<dbReference type="Gene3D" id="3.30.70.270">
    <property type="match status" value="2"/>
</dbReference>
<dbReference type="Gene3D" id="3.10.20.370">
    <property type="match status" value="1"/>
</dbReference>
<keyword evidence="14" id="KW-1185">Reference proteome</keyword>